<name>A0ABT6ZGQ2_9MICO</name>
<dbReference type="RefSeq" id="WP_283717019.1">
    <property type="nucleotide sequence ID" value="NZ_JASJND010000007.1"/>
</dbReference>
<dbReference type="Proteomes" id="UP001321481">
    <property type="component" value="Unassembled WGS sequence"/>
</dbReference>
<organism evidence="1 2">
    <name type="scientific">Microbacterium dauci</name>
    <dbReference type="NCBI Taxonomy" id="3048008"/>
    <lineage>
        <taxon>Bacteria</taxon>
        <taxon>Bacillati</taxon>
        <taxon>Actinomycetota</taxon>
        <taxon>Actinomycetes</taxon>
        <taxon>Micrococcales</taxon>
        <taxon>Microbacteriaceae</taxon>
        <taxon>Microbacterium</taxon>
    </lineage>
</organism>
<accession>A0ABT6ZGQ2</accession>
<proteinExistence type="predicted"/>
<dbReference type="EMBL" id="JASJND010000007">
    <property type="protein sequence ID" value="MDJ1115342.1"/>
    <property type="molecule type" value="Genomic_DNA"/>
</dbReference>
<comment type="caution">
    <text evidence="1">The sequence shown here is derived from an EMBL/GenBank/DDBJ whole genome shotgun (WGS) entry which is preliminary data.</text>
</comment>
<evidence type="ECO:0000313" key="1">
    <source>
        <dbReference type="EMBL" id="MDJ1115342.1"/>
    </source>
</evidence>
<gene>
    <name evidence="1" type="ORF">QNI14_12875</name>
</gene>
<reference evidence="1 2" key="1">
    <citation type="submission" date="2023-05" db="EMBL/GenBank/DDBJ databases">
        <title>Microbacterium dauci sp.nov., Isolated from Carrot Rhizosphere Soil.</title>
        <authorList>
            <person name="Xiao Z."/>
            <person name="Zheng J."/>
        </authorList>
    </citation>
    <scope>NUCLEOTIDE SEQUENCE [LARGE SCALE GENOMIC DNA]</scope>
    <source>
        <strain evidence="1 2">LX3-4</strain>
    </source>
</reference>
<sequence>MASPRIERAEQLVDEIRAALDAADLPKVLSTLDSKHVESAARHGVVLVAAPRLTFDGPFGDVQTAYELHVVAGPADNYLAAWERIDQIIDVLAGRINLATGEPGGFQPLRGETIPAYTLTLNDLD</sequence>
<protein>
    <submittedName>
        <fullName evidence="1">Uncharacterized protein</fullName>
    </submittedName>
</protein>
<evidence type="ECO:0000313" key="2">
    <source>
        <dbReference type="Proteomes" id="UP001321481"/>
    </source>
</evidence>
<keyword evidence="2" id="KW-1185">Reference proteome</keyword>